<protein>
    <submittedName>
        <fullName evidence="1">Uncharacterized protein</fullName>
    </submittedName>
</protein>
<sequence>MEGKSSNLLSEQQRLETKLSKMLQDVKPPEKDGLLMQCIYRIPPRLRETNPKAYTPRIVSIGPFHKTIDVGKEDSIFESMEKLKLKYLKGFLNRTLLPVENIVVLLKNMEDKIRSCYGAPIKHDSHDFLKMILIDACFMIELFLRSHSYKDWEGKDPLLLKPWMQRDIKKDLILLENQLPFFVLEQIYNLTSINKEFPSFLEITFKYFNTFCLGTVCTKESPKHFTDLLRSSAISSSKLDRRRTNEDKVIHVYSASQLREAGLKFEVSSNKGLLDLTYFDKGVLSMSRLNIDDDTEMVFRNIIAFEHCHLLDTRIITQYVLILDSLINTEKDVNLLVDKKIIVNLMGDANATAAMFNNLCTNVNVPDSSCGYISVCNSLNAFYENPRNKYRAIFVHEYFNTPWKIASTSAAIILLLLTLIQTICSMISLF</sequence>
<dbReference type="AlphaFoldDB" id="A0AAN9RPF5"/>
<organism evidence="1 2">
    <name type="scientific">Psophocarpus tetragonolobus</name>
    <name type="common">Winged bean</name>
    <name type="synonym">Dolichos tetragonolobus</name>
    <dbReference type="NCBI Taxonomy" id="3891"/>
    <lineage>
        <taxon>Eukaryota</taxon>
        <taxon>Viridiplantae</taxon>
        <taxon>Streptophyta</taxon>
        <taxon>Embryophyta</taxon>
        <taxon>Tracheophyta</taxon>
        <taxon>Spermatophyta</taxon>
        <taxon>Magnoliopsida</taxon>
        <taxon>eudicotyledons</taxon>
        <taxon>Gunneridae</taxon>
        <taxon>Pentapetalae</taxon>
        <taxon>rosids</taxon>
        <taxon>fabids</taxon>
        <taxon>Fabales</taxon>
        <taxon>Fabaceae</taxon>
        <taxon>Papilionoideae</taxon>
        <taxon>50 kb inversion clade</taxon>
        <taxon>NPAAA clade</taxon>
        <taxon>indigoferoid/millettioid clade</taxon>
        <taxon>Phaseoleae</taxon>
        <taxon>Psophocarpus</taxon>
    </lineage>
</organism>
<comment type="caution">
    <text evidence="1">The sequence shown here is derived from an EMBL/GenBank/DDBJ whole genome shotgun (WGS) entry which is preliminary data.</text>
</comment>
<proteinExistence type="predicted"/>
<dbReference type="EMBL" id="JAYMYS010000009">
    <property type="protein sequence ID" value="KAK7380556.1"/>
    <property type="molecule type" value="Genomic_DNA"/>
</dbReference>
<evidence type="ECO:0000313" key="1">
    <source>
        <dbReference type="EMBL" id="KAK7380556.1"/>
    </source>
</evidence>
<dbReference type="PANTHER" id="PTHR31170:SF9">
    <property type="entry name" value="PROTEIN, PUTATIVE (DUF247)-RELATED"/>
    <property type="match status" value="1"/>
</dbReference>
<name>A0AAN9RPF5_PSOTE</name>
<dbReference type="PANTHER" id="PTHR31170">
    <property type="entry name" value="BNAC04G53230D PROTEIN"/>
    <property type="match status" value="1"/>
</dbReference>
<dbReference type="Proteomes" id="UP001386955">
    <property type="component" value="Unassembled WGS sequence"/>
</dbReference>
<reference evidence="1 2" key="1">
    <citation type="submission" date="2024-01" db="EMBL/GenBank/DDBJ databases">
        <title>The genomes of 5 underutilized Papilionoideae crops provide insights into root nodulation and disease resistanc.</title>
        <authorList>
            <person name="Jiang F."/>
        </authorList>
    </citation>
    <scope>NUCLEOTIDE SEQUENCE [LARGE SCALE GENOMIC DNA]</scope>
    <source>
        <strain evidence="1">DUOXIRENSHENG_FW03</strain>
        <tissue evidence="1">Leaves</tissue>
    </source>
</reference>
<evidence type="ECO:0000313" key="2">
    <source>
        <dbReference type="Proteomes" id="UP001386955"/>
    </source>
</evidence>
<accession>A0AAN9RPF5</accession>
<gene>
    <name evidence="1" type="ORF">VNO78_33069</name>
</gene>
<dbReference type="Pfam" id="PF03140">
    <property type="entry name" value="DUF247"/>
    <property type="match status" value="1"/>
</dbReference>
<keyword evidence="2" id="KW-1185">Reference proteome</keyword>
<dbReference type="InterPro" id="IPR004158">
    <property type="entry name" value="DUF247_pln"/>
</dbReference>